<dbReference type="PANTHER" id="PTHR30483:SF6">
    <property type="entry name" value="PERIPLASMIC BINDING PROTEIN OF ABC TRANSPORTER FOR NATURAL AMINO ACIDS"/>
    <property type="match status" value="1"/>
</dbReference>
<dbReference type="RefSeq" id="WP_164624991.1">
    <property type="nucleotide sequence ID" value="NZ_JAAIVJ010000004.1"/>
</dbReference>
<dbReference type="EMBL" id="JAAIVJ010000004">
    <property type="protein sequence ID" value="NEY90485.1"/>
    <property type="molecule type" value="Genomic_DNA"/>
</dbReference>
<dbReference type="Proteomes" id="UP000477782">
    <property type="component" value="Unassembled WGS sequence"/>
</dbReference>
<name>A0A6M0QSQ5_9RHOB</name>
<dbReference type="AlphaFoldDB" id="A0A6M0QSQ5"/>
<proteinExistence type="inferred from homology"/>
<gene>
    <name evidence="6" type="ORF">G4Z14_09270</name>
</gene>
<comment type="caution">
    <text evidence="6">The sequence shown here is derived from an EMBL/GenBank/DDBJ whole genome shotgun (WGS) entry which is preliminary data.</text>
</comment>
<evidence type="ECO:0000256" key="3">
    <source>
        <dbReference type="ARBA" id="ARBA00022970"/>
    </source>
</evidence>
<keyword evidence="7" id="KW-1185">Reference proteome</keyword>
<dbReference type="PROSITE" id="PS51318">
    <property type="entry name" value="TAT"/>
    <property type="match status" value="1"/>
</dbReference>
<keyword evidence="3" id="KW-0029">Amino-acid transport</keyword>
<dbReference type="GO" id="GO:0006865">
    <property type="term" value="P:amino acid transport"/>
    <property type="evidence" value="ECO:0007669"/>
    <property type="project" value="UniProtKB-KW"/>
</dbReference>
<keyword evidence="2 4" id="KW-0732">Signal</keyword>
<accession>A0A6M0QSQ5</accession>
<evidence type="ECO:0000259" key="5">
    <source>
        <dbReference type="Pfam" id="PF13458"/>
    </source>
</evidence>
<dbReference type="InterPro" id="IPR006311">
    <property type="entry name" value="TAT_signal"/>
</dbReference>
<evidence type="ECO:0000313" key="6">
    <source>
        <dbReference type="EMBL" id="NEY90485.1"/>
    </source>
</evidence>
<feature type="chain" id="PRO_5026905121" evidence="4">
    <location>
        <begin position="29"/>
        <end position="418"/>
    </location>
</feature>
<dbReference type="SUPFAM" id="SSF53822">
    <property type="entry name" value="Periplasmic binding protein-like I"/>
    <property type="match status" value="1"/>
</dbReference>
<reference evidence="6 7" key="1">
    <citation type="submission" date="2020-02" db="EMBL/GenBank/DDBJ databases">
        <authorList>
            <person name="Chen W.-M."/>
        </authorList>
    </citation>
    <scope>NUCLEOTIDE SEQUENCE [LARGE SCALE GENOMIC DNA]</scope>
    <source>
        <strain evidence="6 7">KMS-5</strain>
    </source>
</reference>
<evidence type="ECO:0000313" key="7">
    <source>
        <dbReference type="Proteomes" id="UP000477782"/>
    </source>
</evidence>
<organism evidence="6 7">
    <name type="scientific">Tabrizicola oligotrophica</name>
    <dbReference type="NCBI Taxonomy" id="2710650"/>
    <lineage>
        <taxon>Bacteria</taxon>
        <taxon>Pseudomonadati</taxon>
        <taxon>Pseudomonadota</taxon>
        <taxon>Alphaproteobacteria</taxon>
        <taxon>Rhodobacterales</taxon>
        <taxon>Paracoccaceae</taxon>
        <taxon>Tabrizicola</taxon>
    </lineage>
</organism>
<comment type="similarity">
    <text evidence="1">Belongs to the leucine-binding protein family.</text>
</comment>
<dbReference type="Pfam" id="PF13458">
    <property type="entry name" value="Peripla_BP_6"/>
    <property type="match status" value="1"/>
</dbReference>
<sequence>MFTLTRRHFLMTSAATVAAAAISAPAFATDPILIGVPTAQSGPVGVADQADWLNGVTMAVKEINAAGGVNGRMLETRVVDIDLLTPEGTVAAFQSLVEQGVQALAHSFAIIPQPAMDVAATTGVPYLHGNTSQASLDLVKSDPQKYRNIFQIDVAETYYGAGFVKFLSNQKAAGWVPKNNKVHIVQEQIGYTQVISKATQAAIAASGGEWEQGPVTDIQFPVADWTPIIQALKEADCGTIMIDHWVAAELASFAQSYVLDPVPGALVYLQYGPSQPEFLDLAGDAAEGFVWGSVIGVYADEKGMAFREAYQAKYPGTMGMVYTGSGYDTVNILAEVWKTVDPADFDAVGAAIKAISHRGVCGTYTFGNAEQTPVSYPNMTDDPEAGQAHLIFQVQDGAHTIISPSTHKQADMRPAPWM</sequence>
<dbReference type="Gene3D" id="3.40.50.2300">
    <property type="match status" value="2"/>
</dbReference>
<protein>
    <submittedName>
        <fullName evidence="6">Amino acid ABC transporter substrate-binding protein</fullName>
    </submittedName>
</protein>
<dbReference type="InterPro" id="IPR028082">
    <property type="entry name" value="Peripla_BP_I"/>
</dbReference>
<feature type="domain" description="Leucine-binding protein" evidence="5">
    <location>
        <begin position="31"/>
        <end position="373"/>
    </location>
</feature>
<keyword evidence="3" id="KW-0813">Transport</keyword>
<dbReference type="InterPro" id="IPR028081">
    <property type="entry name" value="Leu-bd"/>
</dbReference>
<dbReference type="PANTHER" id="PTHR30483">
    <property type="entry name" value="LEUCINE-SPECIFIC-BINDING PROTEIN"/>
    <property type="match status" value="1"/>
</dbReference>
<evidence type="ECO:0000256" key="4">
    <source>
        <dbReference type="SAM" id="SignalP"/>
    </source>
</evidence>
<evidence type="ECO:0000256" key="1">
    <source>
        <dbReference type="ARBA" id="ARBA00010062"/>
    </source>
</evidence>
<evidence type="ECO:0000256" key="2">
    <source>
        <dbReference type="ARBA" id="ARBA00022729"/>
    </source>
</evidence>
<dbReference type="InterPro" id="IPR051010">
    <property type="entry name" value="BCAA_transport"/>
</dbReference>
<feature type="signal peptide" evidence="4">
    <location>
        <begin position="1"/>
        <end position="28"/>
    </location>
</feature>